<evidence type="ECO:0000313" key="2">
    <source>
        <dbReference type="Proteomes" id="UP000324222"/>
    </source>
</evidence>
<accession>A0A5B7JCU8</accession>
<keyword evidence="2" id="KW-1185">Reference proteome</keyword>
<name>A0A5B7JCU8_PORTR</name>
<gene>
    <name evidence="1" type="ORF">E2C01_086216</name>
</gene>
<comment type="caution">
    <text evidence="1">The sequence shown here is derived from an EMBL/GenBank/DDBJ whole genome shotgun (WGS) entry which is preliminary data.</text>
</comment>
<proteinExistence type="predicted"/>
<dbReference type="AlphaFoldDB" id="A0A5B7JCU8"/>
<dbReference type="EMBL" id="VSRR010086942">
    <property type="protein sequence ID" value="MPC91197.1"/>
    <property type="molecule type" value="Genomic_DNA"/>
</dbReference>
<dbReference type="Proteomes" id="UP000324222">
    <property type="component" value="Unassembled WGS sequence"/>
</dbReference>
<organism evidence="1 2">
    <name type="scientific">Portunus trituberculatus</name>
    <name type="common">Swimming crab</name>
    <name type="synonym">Neptunus trituberculatus</name>
    <dbReference type="NCBI Taxonomy" id="210409"/>
    <lineage>
        <taxon>Eukaryota</taxon>
        <taxon>Metazoa</taxon>
        <taxon>Ecdysozoa</taxon>
        <taxon>Arthropoda</taxon>
        <taxon>Crustacea</taxon>
        <taxon>Multicrustacea</taxon>
        <taxon>Malacostraca</taxon>
        <taxon>Eumalacostraca</taxon>
        <taxon>Eucarida</taxon>
        <taxon>Decapoda</taxon>
        <taxon>Pleocyemata</taxon>
        <taxon>Brachyura</taxon>
        <taxon>Eubrachyura</taxon>
        <taxon>Portunoidea</taxon>
        <taxon>Portunidae</taxon>
        <taxon>Portuninae</taxon>
        <taxon>Portunus</taxon>
    </lineage>
</organism>
<evidence type="ECO:0000313" key="1">
    <source>
        <dbReference type="EMBL" id="MPC91197.1"/>
    </source>
</evidence>
<sequence length="67" mass="7157">MEGRHSRPLTFEQLMTVTPVIRVILDLQCVSALLHHLPPDLLASSGLEAARASCQVQSAGSLCTTSV</sequence>
<protein>
    <submittedName>
        <fullName evidence="1">Uncharacterized protein</fullName>
    </submittedName>
</protein>
<reference evidence="1 2" key="1">
    <citation type="submission" date="2019-05" db="EMBL/GenBank/DDBJ databases">
        <title>Another draft genome of Portunus trituberculatus and its Hox gene families provides insights of decapod evolution.</title>
        <authorList>
            <person name="Jeong J.-H."/>
            <person name="Song I."/>
            <person name="Kim S."/>
            <person name="Choi T."/>
            <person name="Kim D."/>
            <person name="Ryu S."/>
            <person name="Kim W."/>
        </authorList>
    </citation>
    <scope>NUCLEOTIDE SEQUENCE [LARGE SCALE GENOMIC DNA]</scope>
    <source>
        <tissue evidence="1">Muscle</tissue>
    </source>
</reference>